<protein>
    <submittedName>
        <fullName evidence="1">Uncharacterized protein</fullName>
    </submittedName>
</protein>
<evidence type="ECO:0000313" key="2">
    <source>
        <dbReference type="Proteomes" id="UP001357485"/>
    </source>
</evidence>
<dbReference type="EMBL" id="JAVRRA010016485">
    <property type="protein sequence ID" value="KAK5201803.1"/>
    <property type="molecule type" value="Genomic_DNA"/>
</dbReference>
<reference evidence="1 2" key="1">
    <citation type="submission" date="2023-08" db="EMBL/GenBank/DDBJ databases">
        <title>Black Yeasts Isolated from many extreme environments.</title>
        <authorList>
            <person name="Coleine C."/>
            <person name="Stajich J.E."/>
            <person name="Selbmann L."/>
        </authorList>
    </citation>
    <scope>NUCLEOTIDE SEQUENCE [LARGE SCALE GENOMIC DNA]</scope>
    <source>
        <strain evidence="1 2">CCFEE 536</strain>
    </source>
</reference>
<accession>A0ABR0LQG4</accession>
<name>A0ABR0LQG4_9PEZI</name>
<evidence type="ECO:0000313" key="1">
    <source>
        <dbReference type="EMBL" id="KAK5201803.1"/>
    </source>
</evidence>
<keyword evidence="2" id="KW-1185">Reference proteome</keyword>
<proteinExistence type="predicted"/>
<comment type="caution">
    <text evidence="1">The sequence shown here is derived from an EMBL/GenBank/DDBJ whole genome shotgun (WGS) entry which is preliminary data.</text>
</comment>
<gene>
    <name evidence="1" type="ORF">LTR16_001404</name>
</gene>
<dbReference type="Proteomes" id="UP001357485">
    <property type="component" value="Unassembled WGS sequence"/>
</dbReference>
<sequence>MAVVVEQTVPFCNAELNLEDQARWTKLFPLIRPTVVPLRTPKGQVVLLDEALSKNKYACIAAVGTPGNFSSKLLSDKHIAAIVTEKTGAGILTAQDIAYAINSSGHPIESLIVVRCANRRHLQVHDMHVVEVELNGELEFNHVLTLLGTAEWSTRVSIHQLTEVLGLFVRSATSTTTTFHTEKTEANPAVFHSDGRGAFETAKSAIEKDLTQVMRSHTSYEDSVVYSVHYSDINGLSKLENYILAHEISVFLGWSNGAASCTPLMLTLPKMHTTHPTT</sequence>
<organism evidence="1 2">
    <name type="scientific">Cryomyces antarcticus</name>
    <dbReference type="NCBI Taxonomy" id="329879"/>
    <lineage>
        <taxon>Eukaryota</taxon>
        <taxon>Fungi</taxon>
        <taxon>Dikarya</taxon>
        <taxon>Ascomycota</taxon>
        <taxon>Pezizomycotina</taxon>
        <taxon>Dothideomycetes</taxon>
        <taxon>Dothideomycetes incertae sedis</taxon>
        <taxon>Cryomyces</taxon>
    </lineage>
</organism>